<evidence type="ECO:0000256" key="3">
    <source>
        <dbReference type="ARBA" id="ARBA00023082"/>
    </source>
</evidence>
<dbReference type="NCBIfam" id="TIGR02937">
    <property type="entry name" value="sigma70-ECF"/>
    <property type="match status" value="1"/>
</dbReference>
<comment type="caution">
    <text evidence="9">The sequence shown here is derived from an EMBL/GenBank/DDBJ whole genome shotgun (WGS) entry which is preliminary data.</text>
</comment>
<evidence type="ECO:0000256" key="4">
    <source>
        <dbReference type="ARBA" id="ARBA00023125"/>
    </source>
</evidence>
<organism evidence="9 10">
    <name type="scientific">Aliikangiella maris</name>
    <dbReference type="NCBI Taxonomy" id="3162458"/>
    <lineage>
        <taxon>Bacteria</taxon>
        <taxon>Pseudomonadati</taxon>
        <taxon>Pseudomonadota</taxon>
        <taxon>Gammaproteobacteria</taxon>
        <taxon>Oceanospirillales</taxon>
        <taxon>Pleioneaceae</taxon>
        <taxon>Aliikangiella</taxon>
    </lineage>
</organism>
<dbReference type="Gene3D" id="1.10.10.10">
    <property type="entry name" value="Winged helix-like DNA-binding domain superfamily/Winged helix DNA-binding domain"/>
    <property type="match status" value="1"/>
</dbReference>
<evidence type="ECO:0000259" key="8">
    <source>
        <dbReference type="Pfam" id="PF08281"/>
    </source>
</evidence>
<protein>
    <recommendedName>
        <fullName evidence="6">RNA polymerase sigma factor</fullName>
    </recommendedName>
</protein>
<dbReference type="Gene3D" id="1.10.1740.10">
    <property type="match status" value="1"/>
</dbReference>
<dbReference type="SUPFAM" id="SSF88659">
    <property type="entry name" value="Sigma3 and sigma4 domains of RNA polymerase sigma factors"/>
    <property type="match status" value="1"/>
</dbReference>
<dbReference type="InterPro" id="IPR000838">
    <property type="entry name" value="RNA_pol_sigma70_ECF_CS"/>
</dbReference>
<keyword evidence="4 6" id="KW-0238">DNA-binding</keyword>
<dbReference type="PROSITE" id="PS01063">
    <property type="entry name" value="SIGMA70_ECF"/>
    <property type="match status" value="1"/>
</dbReference>
<keyword evidence="3 6" id="KW-0731">Sigma factor</keyword>
<evidence type="ECO:0000259" key="7">
    <source>
        <dbReference type="Pfam" id="PF04542"/>
    </source>
</evidence>
<evidence type="ECO:0000256" key="5">
    <source>
        <dbReference type="ARBA" id="ARBA00023163"/>
    </source>
</evidence>
<dbReference type="Pfam" id="PF04542">
    <property type="entry name" value="Sigma70_r2"/>
    <property type="match status" value="1"/>
</dbReference>
<dbReference type="Proteomes" id="UP001548189">
    <property type="component" value="Unassembled WGS sequence"/>
</dbReference>
<evidence type="ECO:0000256" key="6">
    <source>
        <dbReference type="RuleBase" id="RU000716"/>
    </source>
</evidence>
<dbReference type="EMBL" id="JBEVCJ010000007">
    <property type="protein sequence ID" value="MET1255133.1"/>
    <property type="molecule type" value="Genomic_DNA"/>
</dbReference>
<accession>A0ABV2BT69</accession>
<gene>
    <name evidence="9" type="ORF">ABVT43_08350</name>
</gene>
<evidence type="ECO:0000256" key="2">
    <source>
        <dbReference type="ARBA" id="ARBA00023015"/>
    </source>
</evidence>
<feature type="domain" description="RNA polymerase sigma factor 70 region 4 type 2" evidence="8">
    <location>
        <begin position="120"/>
        <end position="169"/>
    </location>
</feature>
<keyword evidence="2 6" id="KW-0805">Transcription regulation</keyword>
<dbReference type="PANTHER" id="PTHR43133">
    <property type="entry name" value="RNA POLYMERASE ECF-TYPE SIGMA FACTO"/>
    <property type="match status" value="1"/>
</dbReference>
<sequence>MSRSIDELSEWVSAAKAGNKRAFEQVYILTHRKLYLYCLRLLAKPEVAEEILQESYVKAWLALKDFRNEGGFYSWIRQIASRLMIDHFRLKESRVWQNITDLDVELPAASSSVEQAIDMENQIRRLPQGARLVLVMHDLEGFAHKEIAQLTGIAEGTSKAQLSRARQLLRNALTSNHRNQTQDNEDREES</sequence>
<keyword evidence="10" id="KW-1185">Reference proteome</keyword>
<proteinExistence type="inferred from homology"/>
<dbReference type="InterPro" id="IPR014284">
    <property type="entry name" value="RNA_pol_sigma-70_dom"/>
</dbReference>
<dbReference type="InterPro" id="IPR013325">
    <property type="entry name" value="RNA_pol_sigma_r2"/>
</dbReference>
<reference evidence="9 10" key="1">
    <citation type="submission" date="2024-06" db="EMBL/GenBank/DDBJ databases">
        <authorList>
            <person name="Li F."/>
        </authorList>
    </citation>
    <scope>NUCLEOTIDE SEQUENCE [LARGE SCALE GENOMIC DNA]</scope>
    <source>
        <strain evidence="9 10">GXAS 311</strain>
    </source>
</reference>
<evidence type="ECO:0000313" key="9">
    <source>
        <dbReference type="EMBL" id="MET1255133.1"/>
    </source>
</evidence>
<dbReference type="InterPro" id="IPR007627">
    <property type="entry name" value="RNA_pol_sigma70_r2"/>
</dbReference>
<dbReference type="InterPro" id="IPR039425">
    <property type="entry name" value="RNA_pol_sigma-70-like"/>
</dbReference>
<comment type="similarity">
    <text evidence="1 6">Belongs to the sigma-70 factor family. ECF subfamily.</text>
</comment>
<feature type="domain" description="RNA polymerase sigma-70 region 2" evidence="7">
    <location>
        <begin position="31"/>
        <end position="90"/>
    </location>
</feature>
<evidence type="ECO:0000256" key="1">
    <source>
        <dbReference type="ARBA" id="ARBA00010641"/>
    </source>
</evidence>
<dbReference type="InterPro" id="IPR013249">
    <property type="entry name" value="RNA_pol_sigma70_r4_t2"/>
</dbReference>
<name>A0ABV2BT69_9GAMM</name>
<dbReference type="Pfam" id="PF08281">
    <property type="entry name" value="Sigma70_r4_2"/>
    <property type="match status" value="1"/>
</dbReference>
<dbReference type="PANTHER" id="PTHR43133:SF46">
    <property type="entry name" value="RNA POLYMERASE SIGMA-70 FACTOR ECF SUBFAMILY"/>
    <property type="match status" value="1"/>
</dbReference>
<evidence type="ECO:0000313" key="10">
    <source>
        <dbReference type="Proteomes" id="UP001548189"/>
    </source>
</evidence>
<dbReference type="RefSeq" id="WP_353895719.1">
    <property type="nucleotide sequence ID" value="NZ_JBEVCJ010000007.1"/>
</dbReference>
<dbReference type="InterPro" id="IPR013324">
    <property type="entry name" value="RNA_pol_sigma_r3/r4-like"/>
</dbReference>
<keyword evidence="5 6" id="KW-0804">Transcription</keyword>
<dbReference type="SUPFAM" id="SSF88946">
    <property type="entry name" value="Sigma2 domain of RNA polymerase sigma factors"/>
    <property type="match status" value="1"/>
</dbReference>
<dbReference type="InterPro" id="IPR036388">
    <property type="entry name" value="WH-like_DNA-bd_sf"/>
</dbReference>